<dbReference type="PANTHER" id="PTHR33753:SF1">
    <property type="entry name" value="ENDO-BETA-1,4-GLUCANASE CELB"/>
    <property type="match status" value="1"/>
</dbReference>
<dbReference type="InterPro" id="IPR013320">
    <property type="entry name" value="ConA-like_dom_sf"/>
</dbReference>
<dbReference type="OrthoDB" id="412382at2759"/>
<keyword evidence="3 10" id="KW-0378">Hydrolase</keyword>
<dbReference type="SUPFAM" id="SSF49899">
    <property type="entry name" value="Concanavalin A-like lectins/glucanases"/>
    <property type="match status" value="1"/>
</dbReference>
<dbReference type="CDD" id="cd07999">
    <property type="entry name" value="GH7_CBH_EG"/>
    <property type="match status" value="1"/>
</dbReference>
<feature type="signal peptide" evidence="11">
    <location>
        <begin position="1"/>
        <end position="21"/>
    </location>
</feature>
<evidence type="ECO:0000256" key="10">
    <source>
        <dbReference type="RuleBase" id="RU361164"/>
    </source>
</evidence>
<keyword evidence="6" id="KW-0119">Carbohydrate metabolism</keyword>
<comment type="catalytic activity">
    <reaction evidence="1">
        <text>Endohydrolysis of (1-&gt;4)-beta-D-glucosidic linkages in cellulose, lichenin and cereal beta-D-glucans.</text>
        <dbReference type="EC" id="3.2.1.4"/>
    </reaction>
</comment>
<evidence type="ECO:0000313" key="13">
    <source>
        <dbReference type="Proteomes" id="UP000838763"/>
    </source>
</evidence>
<evidence type="ECO:0000256" key="9">
    <source>
        <dbReference type="PIRSR" id="PIRSR605502-1"/>
    </source>
</evidence>
<keyword evidence="11" id="KW-0732">Signal</keyword>
<dbReference type="GO" id="GO:0046872">
    <property type="term" value="F:metal ion binding"/>
    <property type="evidence" value="ECO:0007669"/>
    <property type="project" value="UniProtKB-KW"/>
</dbReference>
<comment type="caution">
    <text evidence="12">The sequence shown here is derived from an EMBL/GenBank/DDBJ whole genome shotgun (WGS) entry which is preliminary data.</text>
</comment>
<keyword evidence="5" id="KW-0325">Glycoprotein</keyword>
<evidence type="ECO:0000313" key="12">
    <source>
        <dbReference type="EMBL" id="CAI4218047.1"/>
    </source>
</evidence>
<evidence type="ECO:0000256" key="7">
    <source>
        <dbReference type="ARBA" id="ARBA00023295"/>
    </source>
</evidence>
<dbReference type="Pfam" id="PF03747">
    <property type="entry name" value="ADP_ribosyl_GH"/>
    <property type="match status" value="1"/>
</dbReference>
<organism evidence="12 13">
    <name type="scientific">Parascedosporium putredinis</name>
    <dbReference type="NCBI Taxonomy" id="1442378"/>
    <lineage>
        <taxon>Eukaryota</taxon>
        <taxon>Fungi</taxon>
        <taxon>Dikarya</taxon>
        <taxon>Ascomycota</taxon>
        <taxon>Pezizomycotina</taxon>
        <taxon>Sordariomycetes</taxon>
        <taxon>Hypocreomycetidae</taxon>
        <taxon>Microascales</taxon>
        <taxon>Microascaceae</taxon>
        <taxon>Parascedosporium</taxon>
    </lineage>
</organism>
<comment type="similarity">
    <text evidence="2 10">Belongs to the glycosyl hydrolase 7 (cellulase C) family.</text>
</comment>
<feature type="binding site" evidence="9">
    <location>
        <position position="634"/>
    </location>
    <ligand>
        <name>Mg(2+)</name>
        <dbReference type="ChEBI" id="CHEBI:18420"/>
        <label>1</label>
    </ligand>
</feature>
<keyword evidence="9" id="KW-0479">Metal-binding</keyword>
<dbReference type="InterPro" id="IPR001722">
    <property type="entry name" value="Glyco_hydro_7"/>
</dbReference>
<dbReference type="InterPro" id="IPR005502">
    <property type="entry name" value="Ribosyl_crysJ1"/>
</dbReference>
<dbReference type="GO" id="GO:0030245">
    <property type="term" value="P:cellulose catabolic process"/>
    <property type="evidence" value="ECO:0007669"/>
    <property type="project" value="UniProtKB-KW"/>
</dbReference>
<dbReference type="AlphaFoldDB" id="A0A9P1H782"/>
<evidence type="ECO:0000256" key="1">
    <source>
        <dbReference type="ARBA" id="ARBA00000966"/>
    </source>
</evidence>
<keyword evidence="9" id="KW-0460">Magnesium</keyword>
<comment type="cofactor">
    <cofactor evidence="9">
        <name>Mg(2+)</name>
        <dbReference type="ChEBI" id="CHEBI:18420"/>
    </cofactor>
    <text evidence="9">Binds 2 magnesium ions per subunit.</text>
</comment>
<evidence type="ECO:0000256" key="4">
    <source>
        <dbReference type="ARBA" id="ARBA00023001"/>
    </source>
</evidence>
<evidence type="ECO:0000256" key="5">
    <source>
        <dbReference type="ARBA" id="ARBA00023180"/>
    </source>
</evidence>
<evidence type="ECO:0000256" key="6">
    <source>
        <dbReference type="ARBA" id="ARBA00023277"/>
    </source>
</evidence>
<dbReference type="Gene3D" id="1.10.4080.10">
    <property type="entry name" value="ADP-ribosylation/Crystallin J1"/>
    <property type="match status" value="1"/>
</dbReference>
<dbReference type="EC" id="3.2.1.-" evidence="10"/>
<keyword evidence="13" id="KW-1185">Reference proteome</keyword>
<proteinExistence type="inferred from homology"/>
<dbReference type="GO" id="GO:0008810">
    <property type="term" value="F:cellulase activity"/>
    <property type="evidence" value="ECO:0007669"/>
    <property type="project" value="UniProtKB-EC"/>
</dbReference>
<feature type="chain" id="PRO_5040148105" description="Glucanase" evidence="11">
    <location>
        <begin position="22"/>
        <end position="657"/>
    </location>
</feature>
<protein>
    <recommendedName>
        <fullName evidence="10">Glucanase</fullName>
        <ecNumber evidence="10">3.2.1.-</ecNumber>
    </recommendedName>
</protein>
<evidence type="ECO:0000256" key="3">
    <source>
        <dbReference type="ARBA" id="ARBA00022801"/>
    </source>
</evidence>
<keyword evidence="7 10" id="KW-0326">Glycosidase</keyword>
<dbReference type="Pfam" id="PF00840">
    <property type="entry name" value="Glyco_hydro_7"/>
    <property type="match status" value="1"/>
</dbReference>
<accession>A0A9P1H782</accession>
<gene>
    <name evidence="12" type="ORF">PPNO1_LOCUS7643</name>
</gene>
<name>A0A9P1H782_9PEZI</name>
<dbReference type="EMBL" id="CALLCH030000017">
    <property type="protein sequence ID" value="CAI4218047.1"/>
    <property type="molecule type" value="Genomic_DNA"/>
</dbReference>
<reference evidence="12" key="1">
    <citation type="submission" date="2022-11" db="EMBL/GenBank/DDBJ databases">
        <authorList>
            <person name="Scott C."/>
            <person name="Bruce N."/>
        </authorList>
    </citation>
    <scope>NUCLEOTIDE SEQUENCE</scope>
</reference>
<dbReference type="PRINTS" id="PR00734">
    <property type="entry name" value="GLHYDRLASE7"/>
</dbReference>
<keyword evidence="8 10" id="KW-0624">Polysaccharide degradation</keyword>
<evidence type="ECO:0000256" key="11">
    <source>
        <dbReference type="SAM" id="SignalP"/>
    </source>
</evidence>
<evidence type="ECO:0000256" key="2">
    <source>
        <dbReference type="ARBA" id="ARBA00006044"/>
    </source>
</evidence>
<evidence type="ECO:0000256" key="8">
    <source>
        <dbReference type="ARBA" id="ARBA00023326"/>
    </source>
</evidence>
<keyword evidence="4 10" id="KW-0136">Cellulose degradation</keyword>
<dbReference type="InterPro" id="IPR036705">
    <property type="entry name" value="Ribosyl_crysJ1_sf"/>
</dbReference>
<dbReference type="SUPFAM" id="SSF101478">
    <property type="entry name" value="ADP-ribosylglycohydrolase"/>
    <property type="match status" value="1"/>
</dbReference>
<dbReference type="Gene3D" id="2.70.100.10">
    <property type="entry name" value="Glycoside hydrolase, family 7, domain"/>
    <property type="match status" value="2"/>
</dbReference>
<dbReference type="PANTHER" id="PTHR33753">
    <property type="entry name" value="1,4-BETA-D-GLUCAN CELLOBIOHYDROLASE B"/>
    <property type="match status" value="1"/>
</dbReference>
<dbReference type="Proteomes" id="UP000838763">
    <property type="component" value="Unassembled WGS sequence"/>
</dbReference>
<feature type="binding site" evidence="9">
    <location>
        <position position="631"/>
    </location>
    <ligand>
        <name>Mg(2+)</name>
        <dbReference type="ChEBI" id="CHEBI:18420"/>
        <label>1</label>
    </ligand>
</feature>
<feature type="binding site" evidence="9">
    <location>
        <position position="633"/>
    </location>
    <ligand>
        <name>Mg(2+)</name>
        <dbReference type="ChEBI" id="CHEBI:18420"/>
        <label>1</label>
    </ligand>
</feature>
<dbReference type="InterPro" id="IPR037019">
    <property type="entry name" value="Glyco_hydro_7_sf"/>
</dbReference>
<sequence length="657" mass="69885">MSSRVVAALPYIASLCAVASAQQIGTAIPEVHPRFPTFHCTTDGGCVEKSTFLVTDALARSFHAVDDMDINCAEKPFDATICPDEATCAQNCALEGIDYASIGVLTRGTSLTMRQYLFDGQEYSRVSPRVYLLAEDEETYEMMKLVNQELSYDVDVSQLACGMNGALYLSEMDPTGSKSATNVAGAAYGTGYCDAQCFDVPWINGLPNMNSSGACCNEMDIWEANSRATVYTPHTCSGVGSFLCAGDDCTATGVCDKAGCGINPFRSGDDGTATGTLSEIRRLYVQDGKVLENHPISTDATDPGFLTEEFCTDHNAEHFLRLGGMKVMGESLQRGMVLIFSIWNSDGDFMSWLDSGESGPCLEGEGDPKKILMARPDVSVTFSNVRWGTLVRLSTRPARSRYRVLSLPPRHGATGCSWRFQPRGRDGGGGGKPRALRDRWAFGTGGGRAFPPSPERHAAPDVGGATLMGLERFQEAGWEPKGCGAGPGQAGNGSLMRCLPTGLFESDEDKIVRDSMGISALTHDDERCTVSCAVYNLMVKALVEGRSAEEAIEAGVAAARRLEGDRPSGVADAIELGRRVSLAELAERGPREFAGKASGYVLESLAIAVAALRDGRALEDVLVDVVRIGKDTDTNAAIAGARGGPRRAGGRAGAVEA</sequence>